<dbReference type="GO" id="GO:0000155">
    <property type="term" value="F:phosphorelay sensor kinase activity"/>
    <property type="evidence" value="ECO:0007669"/>
    <property type="project" value="InterPro"/>
</dbReference>
<protein>
    <recommendedName>
        <fullName evidence="10">Sensory/regulatory protein RpfC</fullName>
        <ecNumber evidence="2">2.7.13.3</ecNumber>
    </recommendedName>
</protein>
<dbReference type="PROSITE" id="PS50110">
    <property type="entry name" value="RESPONSE_REGULATORY"/>
    <property type="match status" value="1"/>
</dbReference>
<keyword evidence="7" id="KW-0067">ATP-binding</keyword>
<evidence type="ECO:0000259" key="13">
    <source>
        <dbReference type="PROSITE" id="PS50109"/>
    </source>
</evidence>
<dbReference type="Gene3D" id="1.10.287.130">
    <property type="match status" value="1"/>
</dbReference>
<dbReference type="InterPro" id="IPR003594">
    <property type="entry name" value="HATPase_dom"/>
</dbReference>
<evidence type="ECO:0000256" key="4">
    <source>
        <dbReference type="ARBA" id="ARBA00022679"/>
    </source>
</evidence>
<keyword evidence="5" id="KW-0547">Nucleotide-binding</keyword>
<dbReference type="OrthoDB" id="9811889at2"/>
<dbReference type="InterPro" id="IPR001789">
    <property type="entry name" value="Sig_transdc_resp-reg_receiver"/>
</dbReference>
<dbReference type="AlphaFoldDB" id="A0A1H2Z6M8"/>
<dbReference type="Pfam" id="PF00512">
    <property type="entry name" value="HisKA"/>
    <property type="match status" value="1"/>
</dbReference>
<organism evidence="15 16">
    <name type="scientific">Flavobacterium degerlachei</name>
    <dbReference type="NCBI Taxonomy" id="229203"/>
    <lineage>
        <taxon>Bacteria</taxon>
        <taxon>Pseudomonadati</taxon>
        <taxon>Bacteroidota</taxon>
        <taxon>Flavobacteriia</taxon>
        <taxon>Flavobacteriales</taxon>
        <taxon>Flavobacteriaceae</taxon>
        <taxon>Flavobacterium</taxon>
    </lineage>
</organism>
<evidence type="ECO:0000256" key="12">
    <source>
        <dbReference type="SAM" id="Coils"/>
    </source>
</evidence>
<evidence type="ECO:0000256" key="8">
    <source>
        <dbReference type="ARBA" id="ARBA00023012"/>
    </source>
</evidence>
<dbReference type="InterPro" id="IPR011006">
    <property type="entry name" value="CheY-like_superfamily"/>
</dbReference>
<dbReference type="PROSITE" id="PS50109">
    <property type="entry name" value="HIS_KIN"/>
    <property type="match status" value="1"/>
</dbReference>
<dbReference type="RefSeq" id="WP_091431874.1">
    <property type="nucleotide sequence ID" value="NZ_FNMV01000007.1"/>
</dbReference>
<dbReference type="STRING" id="229203.SAMN05444338_10797"/>
<feature type="domain" description="Histidine kinase" evidence="13">
    <location>
        <begin position="208"/>
        <end position="430"/>
    </location>
</feature>
<evidence type="ECO:0000256" key="7">
    <source>
        <dbReference type="ARBA" id="ARBA00022840"/>
    </source>
</evidence>
<name>A0A1H2Z6M8_9FLAO</name>
<keyword evidence="4" id="KW-0808">Transferase</keyword>
<dbReference type="SUPFAM" id="SSF55874">
    <property type="entry name" value="ATPase domain of HSP90 chaperone/DNA topoisomerase II/histidine kinase"/>
    <property type="match status" value="1"/>
</dbReference>
<dbReference type="SUPFAM" id="SSF47384">
    <property type="entry name" value="Homodimeric domain of signal transducing histidine kinase"/>
    <property type="match status" value="1"/>
</dbReference>
<dbReference type="Gene3D" id="3.40.50.2300">
    <property type="match status" value="1"/>
</dbReference>
<keyword evidence="12" id="KW-0175">Coiled coil</keyword>
<feature type="domain" description="Response regulatory" evidence="14">
    <location>
        <begin position="460"/>
        <end position="578"/>
    </location>
</feature>
<dbReference type="InterPro" id="IPR035965">
    <property type="entry name" value="PAS-like_dom_sf"/>
</dbReference>
<feature type="modified residue" description="4-aspartylphosphate" evidence="11">
    <location>
        <position position="511"/>
    </location>
</feature>
<dbReference type="InterPro" id="IPR004358">
    <property type="entry name" value="Sig_transdc_His_kin-like_C"/>
</dbReference>
<evidence type="ECO:0000313" key="16">
    <source>
        <dbReference type="Proteomes" id="UP000198569"/>
    </source>
</evidence>
<dbReference type="FunFam" id="1.10.287.130:FF:000002">
    <property type="entry name" value="Two-component osmosensing histidine kinase"/>
    <property type="match status" value="1"/>
</dbReference>
<dbReference type="EC" id="2.7.13.3" evidence="2"/>
<evidence type="ECO:0000256" key="9">
    <source>
        <dbReference type="ARBA" id="ARBA00064003"/>
    </source>
</evidence>
<proteinExistence type="predicted"/>
<dbReference type="InterPro" id="IPR036097">
    <property type="entry name" value="HisK_dim/P_sf"/>
</dbReference>
<evidence type="ECO:0000256" key="3">
    <source>
        <dbReference type="ARBA" id="ARBA00022553"/>
    </source>
</evidence>
<evidence type="ECO:0000256" key="10">
    <source>
        <dbReference type="ARBA" id="ARBA00068150"/>
    </source>
</evidence>
<dbReference type="Pfam" id="PF02518">
    <property type="entry name" value="HATPase_c"/>
    <property type="match status" value="1"/>
</dbReference>
<dbReference type="SMART" id="SM00387">
    <property type="entry name" value="HATPase_c"/>
    <property type="match status" value="1"/>
</dbReference>
<dbReference type="Proteomes" id="UP000198569">
    <property type="component" value="Unassembled WGS sequence"/>
</dbReference>
<keyword evidence="16" id="KW-1185">Reference proteome</keyword>
<dbReference type="Gene3D" id="3.30.565.10">
    <property type="entry name" value="Histidine kinase-like ATPase, C-terminal domain"/>
    <property type="match status" value="1"/>
</dbReference>
<dbReference type="SMART" id="SM00388">
    <property type="entry name" value="HisKA"/>
    <property type="match status" value="1"/>
</dbReference>
<dbReference type="InterPro" id="IPR003661">
    <property type="entry name" value="HisK_dim/P_dom"/>
</dbReference>
<evidence type="ECO:0000256" key="1">
    <source>
        <dbReference type="ARBA" id="ARBA00000085"/>
    </source>
</evidence>
<dbReference type="SUPFAM" id="SSF55785">
    <property type="entry name" value="PYP-like sensor domain (PAS domain)"/>
    <property type="match status" value="1"/>
</dbReference>
<evidence type="ECO:0000313" key="15">
    <source>
        <dbReference type="EMBL" id="SDX13070.1"/>
    </source>
</evidence>
<dbReference type="SMART" id="SM00448">
    <property type="entry name" value="REC"/>
    <property type="match status" value="1"/>
</dbReference>
<dbReference type="InterPro" id="IPR000014">
    <property type="entry name" value="PAS"/>
</dbReference>
<evidence type="ECO:0000259" key="14">
    <source>
        <dbReference type="PROSITE" id="PS50110"/>
    </source>
</evidence>
<dbReference type="CDD" id="cd17546">
    <property type="entry name" value="REC_hyHK_CKI1_RcsC-like"/>
    <property type="match status" value="1"/>
</dbReference>
<comment type="subunit">
    <text evidence="9">At low DSF concentrations, interacts with RpfF.</text>
</comment>
<reference evidence="16" key="1">
    <citation type="submission" date="2016-10" db="EMBL/GenBank/DDBJ databases">
        <authorList>
            <person name="Varghese N."/>
            <person name="Submissions S."/>
        </authorList>
    </citation>
    <scope>NUCLEOTIDE SEQUENCE [LARGE SCALE GENOMIC DNA]</scope>
    <source>
        <strain evidence="16">DSM 15718</strain>
    </source>
</reference>
<dbReference type="PANTHER" id="PTHR45339:SF1">
    <property type="entry name" value="HYBRID SIGNAL TRANSDUCTION HISTIDINE KINASE J"/>
    <property type="match status" value="1"/>
</dbReference>
<comment type="catalytic activity">
    <reaction evidence="1">
        <text>ATP + protein L-histidine = ADP + protein N-phospho-L-histidine.</text>
        <dbReference type="EC" id="2.7.13.3"/>
    </reaction>
</comment>
<dbReference type="CDD" id="cd00082">
    <property type="entry name" value="HisKA"/>
    <property type="match status" value="1"/>
</dbReference>
<dbReference type="Pfam" id="PF13426">
    <property type="entry name" value="PAS_9"/>
    <property type="match status" value="1"/>
</dbReference>
<gene>
    <name evidence="15" type="ORF">SAMN05444338_10797</name>
</gene>
<accession>A0A1H2Z6M8</accession>
<dbReference type="PRINTS" id="PR00344">
    <property type="entry name" value="BCTRLSENSOR"/>
</dbReference>
<dbReference type="InterPro" id="IPR005467">
    <property type="entry name" value="His_kinase_dom"/>
</dbReference>
<keyword evidence="8" id="KW-0902">Two-component regulatory system</keyword>
<evidence type="ECO:0000256" key="2">
    <source>
        <dbReference type="ARBA" id="ARBA00012438"/>
    </source>
</evidence>
<dbReference type="Gene3D" id="3.30.450.20">
    <property type="entry name" value="PAS domain"/>
    <property type="match status" value="1"/>
</dbReference>
<dbReference type="SUPFAM" id="SSF52172">
    <property type="entry name" value="CheY-like"/>
    <property type="match status" value="1"/>
</dbReference>
<dbReference type="FunFam" id="3.30.565.10:FF:000010">
    <property type="entry name" value="Sensor histidine kinase RcsC"/>
    <property type="match status" value="1"/>
</dbReference>
<keyword evidence="3 11" id="KW-0597">Phosphoprotein</keyword>
<dbReference type="InterPro" id="IPR036890">
    <property type="entry name" value="HATPase_C_sf"/>
</dbReference>
<dbReference type="EMBL" id="FNMV01000007">
    <property type="protein sequence ID" value="SDX13070.1"/>
    <property type="molecule type" value="Genomic_DNA"/>
</dbReference>
<evidence type="ECO:0000256" key="5">
    <source>
        <dbReference type="ARBA" id="ARBA00022741"/>
    </source>
</evidence>
<feature type="coiled-coil region" evidence="12">
    <location>
        <begin position="38"/>
        <end position="67"/>
    </location>
</feature>
<dbReference type="PANTHER" id="PTHR45339">
    <property type="entry name" value="HYBRID SIGNAL TRANSDUCTION HISTIDINE KINASE J"/>
    <property type="match status" value="1"/>
</dbReference>
<keyword evidence="6" id="KW-0418">Kinase</keyword>
<dbReference type="GO" id="GO:0005524">
    <property type="term" value="F:ATP binding"/>
    <property type="evidence" value="ECO:0007669"/>
    <property type="project" value="UniProtKB-KW"/>
</dbReference>
<dbReference type="Pfam" id="PF00072">
    <property type="entry name" value="Response_reg"/>
    <property type="match status" value="1"/>
</dbReference>
<dbReference type="CDD" id="cd16922">
    <property type="entry name" value="HATPase_EvgS-ArcB-TorS-like"/>
    <property type="match status" value="1"/>
</dbReference>
<evidence type="ECO:0000256" key="6">
    <source>
        <dbReference type="ARBA" id="ARBA00022777"/>
    </source>
</evidence>
<sequence length="580" mass="65410">MKNSVDILKAAQLLREKAESRLKAKTSVLQSKLTEVEAMKLIHELEVHQIELELQNEELLLAMEQKEIATEKYIELYDFLPSAYFNLTKEGNVIAANLYGSQLLGKERVKLIDSRLGFFISDETKPVFNLFLEKIFKDRIKESCEVVLSGKDANPIYVMLTGIISEDSKQCHIIMVDITERKLIEMELVKAKEQATAASKAKTDFLANMSHEIRTPLNGIIGFTGLLMSSKLEKSQMQYMSTINESANSLIHIVNEVLDFSKIEAGKLELEISETNLFQLSNQVIDLFKFQTIKKEIDLILNIGSTVPQFVQADVTRLKQVLVNLVSNAVKFTHKGTITLDVTETPSLNKYYSTVNFSVKDTGIGIEDVNNEKIFKSFMQCDSSTCRQFGGTGLGLTISNQLLDLMGSKLNLESKFGEGSNFFFTVQLKKSNQIESNDGEDFTVEEEERWIPLSPLSYNKILVVEDNKINMLLAKTLLKRIIPDCEIIEAVDGNDAIDKYVKEHPDLVLMDVQMPNKNGYDAASDIIKLRGAENTPIIAMTAGILIGEKEKCFEVGMDDYMPKPIIIADLMRILHKWNKK</sequence>
<evidence type="ECO:0000256" key="11">
    <source>
        <dbReference type="PROSITE-ProRule" id="PRU00169"/>
    </source>
</evidence>